<sequence length="87" mass="9722">PVSTRVLGARRVIPHVTRNHRLVSLLHSLNRLHHRLRASTVMTPAASKKDDCVASRTRNNALRRVTSKDTISKSKPAPAPKNTRKSK</sequence>
<name>A0AAV5V5J4_9BILA</name>
<evidence type="ECO:0000313" key="3">
    <source>
        <dbReference type="Proteomes" id="UP001432322"/>
    </source>
</evidence>
<proteinExistence type="predicted"/>
<organism evidence="2 3">
    <name type="scientific">Pristionchus fissidentatus</name>
    <dbReference type="NCBI Taxonomy" id="1538716"/>
    <lineage>
        <taxon>Eukaryota</taxon>
        <taxon>Metazoa</taxon>
        <taxon>Ecdysozoa</taxon>
        <taxon>Nematoda</taxon>
        <taxon>Chromadorea</taxon>
        <taxon>Rhabditida</taxon>
        <taxon>Rhabditina</taxon>
        <taxon>Diplogasteromorpha</taxon>
        <taxon>Diplogasteroidea</taxon>
        <taxon>Neodiplogasteridae</taxon>
        <taxon>Pristionchus</taxon>
    </lineage>
</organism>
<evidence type="ECO:0000313" key="2">
    <source>
        <dbReference type="EMBL" id="GMT14087.1"/>
    </source>
</evidence>
<evidence type="ECO:0000256" key="1">
    <source>
        <dbReference type="SAM" id="MobiDB-lite"/>
    </source>
</evidence>
<reference evidence="2" key="1">
    <citation type="submission" date="2023-10" db="EMBL/GenBank/DDBJ databases">
        <title>Genome assembly of Pristionchus species.</title>
        <authorList>
            <person name="Yoshida K."/>
            <person name="Sommer R.J."/>
        </authorList>
    </citation>
    <scope>NUCLEOTIDE SEQUENCE</scope>
    <source>
        <strain evidence="2">RS5133</strain>
    </source>
</reference>
<dbReference type="EMBL" id="BTSY01000002">
    <property type="protein sequence ID" value="GMT14087.1"/>
    <property type="molecule type" value="Genomic_DNA"/>
</dbReference>
<protein>
    <submittedName>
        <fullName evidence="2">Uncharacterized protein</fullName>
    </submittedName>
</protein>
<dbReference type="Proteomes" id="UP001432322">
    <property type="component" value="Unassembled WGS sequence"/>
</dbReference>
<keyword evidence="3" id="KW-1185">Reference proteome</keyword>
<dbReference type="AlphaFoldDB" id="A0AAV5V5J4"/>
<comment type="caution">
    <text evidence="2">The sequence shown here is derived from an EMBL/GenBank/DDBJ whole genome shotgun (WGS) entry which is preliminary data.</text>
</comment>
<feature type="non-terminal residue" evidence="2">
    <location>
        <position position="1"/>
    </location>
</feature>
<accession>A0AAV5V5J4</accession>
<feature type="region of interest" description="Disordered" evidence="1">
    <location>
        <begin position="43"/>
        <end position="87"/>
    </location>
</feature>
<gene>
    <name evidence="2" type="ORF">PFISCL1PPCAC_5384</name>
</gene>
<feature type="non-terminal residue" evidence="2">
    <location>
        <position position="87"/>
    </location>
</feature>